<evidence type="ECO:0000256" key="3">
    <source>
        <dbReference type="ARBA" id="ARBA00022723"/>
    </source>
</evidence>
<accession>H0XJX0</accession>
<evidence type="ECO:0000256" key="11">
    <source>
        <dbReference type="ARBA" id="ARBA00072800"/>
    </source>
</evidence>
<feature type="domain" description="C2H2-type" evidence="16">
    <location>
        <begin position="310"/>
        <end position="337"/>
    </location>
</feature>
<dbReference type="Pfam" id="PF00096">
    <property type="entry name" value="zf-C2H2"/>
    <property type="match status" value="4"/>
</dbReference>
<dbReference type="InParanoid" id="H0XJX0"/>
<dbReference type="PANTHER" id="PTHR23226">
    <property type="entry name" value="ZINC FINGER AND SCAN DOMAIN-CONTAINING"/>
    <property type="match status" value="1"/>
</dbReference>
<dbReference type="SMART" id="SM00349">
    <property type="entry name" value="KRAB"/>
    <property type="match status" value="1"/>
</dbReference>
<evidence type="ECO:0000256" key="8">
    <source>
        <dbReference type="ARBA" id="ARBA00023125"/>
    </source>
</evidence>
<dbReference type="InterPro" id="IPR036051">
    <property type="entry name" value="KRAB_dom_sf"/>
</dbReference>
<evidence type="ECO:0000259" key="17">
    <source>
        <dbReference type="PROSITE" id="PS50804"/>
    </source>
</evidence>
<evidence type="ECO:0000259" key="18">
    <source>
        <dbReference type="PROSITE" id="PS50805"/>
    </source>
</evidence>
<dbReference type="SUPFAM" id="SSF57667">
    <property type="entry name" value="beta-beta-alpha zinc fingers"/>
    <property type="match status" value="3"/>
</dbReference>
<dbReference type="InterPro" id="IPR036236">
    <property type="entry name" value="Znf_C2H2_sf"/>
</dbReference>
<dbReference type="OMA" id="GKAFYLM"/>
<dbReference type="GO" id="GO:0008270">
    <property type="term" value="F:zinc ion binding"/>
    <property type="evidence" value="ECO:0007669"/>
    <property type="project" value="UniProtKB-KW"/>
</dbReference>
<reference evidence="20" key="1">
    <citation type="submission" date="2011-03" db="EMBL/GenBank/DDBJ databases">
        <title>Version 3 of the genome sequence of Otolemur garnettii (Bushbaby).</title>
        <authorList>
            <consortium name="The Broad Institute Genome Sequencing Platform"/>
            <person name="Di Palma F."/>
            <person name="Johnson J."/>
            <person name="Lander E.S."/>
            <person name="Lindblad-Toh K."/>
            <person name="Jaffe D.B."/>
            <person name="Gnerre S."/>
            <person name="MacCallum I."/>
            <person name="Przybylski D."/>
            <person name="Ribeiro F.J."/>
            <person name="Burton J.N."/>
            <person name="Walker B.J."/>
            <person name="Sharpe T."/>
            <person name="Hall G."/>
        </authorList>
    </citation>
    <scope>NUCLEOTIDE SEQUENCE [LARGE SCALE GENOMIC DNA]</scope>
</reference>
<feature type="domain" description="C2H2-type" evidence="16">
    <location>
        <begin position="446"/>
        <end position="473"/>
    </location>
</feature>
<feature type="domain" description="C2H2-type" evidence="16">
    <location>
        <begin position="338"/>
        <end position="365"/>
    </location>
</feature>
<feature type="domain" description="SCAN box" evidence="17">
    <location>
        <begin position="16"/>
        <end position="93"/>
    </location>
</feature>
<dbReference type="SUPFAM" id="SSF47353">
    <property type="entry name" value="Retrovirus capsid dimerization domain-like"/>
    <property type="match status" value="1"/>
</dbReference>
<evidence type="ECO:0000256" key="12">
    <source>
        <dbReference type="ARBA" id="ARBA00075499"/>
    </source>
</evidence>
<dbReference type="Pfam" id="PF02023">
    <property type="entry name" value="SCAN"/>
    <property type="match status" value="1"/>
</dbReference>
<dbReference type="SUPFAM" id="SSF109640">
    <property type="entry name" value="KRAB domain (Kruppel-associated box)"/>
    <property type="match status" value="1"/>
</dbReference>
<evidence type="ECO:0000256" key="1">
    <source>
        <dbReference type="ARBA" id="ARBA00004123"/>
    </source>
</evidence>
<dbReference type="Gene3D" id="1.10.4020.10">
    <property type="entry name" value="DNA breaking-rejoining enzymes"/>
    <property type="match status" value="1"/>
</dbReference>
<keyword evidence="8" id="KW-0238">DNA-binding</keyword>
<evidence type="ECO:0000256" key="6">
    <source>
        <dbReference type="ARBA" id="ARBA00022833"/>
    </source>
</evidence>
<evidence type="ECO:0000313" key="19">
    <source>
        <dbReference type="Ensembl" id="ENSOGAP00000016410.1"/>
    </source>
</evidence>
<dbReference type="GeneTree" id="ENSGT00910000144582"/>
<reference evidence="19" key="3">
    <citation type="submission" date="2025-09" db="UniProtKB">
        <authorList>
            <consortium name="Ensembl"/>
        </authorList>
    </citation>
    <scope>IDENTIFICATION</scope>
</reference>
<dbReference type="InterPro" id="IPR013087">
    <property type="entry name" value="Znf_C2H2_type"/>
</dbReference>
<keyword evidence="3" id="KW-0479">Metal-binding</keyword>
<dbReference type="AlphaFoldDB" id="H0XJX0"/>
<dbReference type="HOGENOM" id="CLU_002678_49_8_1"/>
<dbReference type="FunFam" id="3.30.160.60:FF:001158">
    <property type="entry name" value="zinc finger protein 22"/>
    <property type="match status" value="1"/>
</dbReference>
<dbReference type="FunFam" id="3.30.160.60:FF:001498">
    <property type="entry name" value="Zinc finger protein 404"/>
    <property type="match status" value="1"/>
</dbReference>
<dbReference type="PROSITE" id="PS50157">
    <property type="entry name" value="ZINC_FINGER_C2H2_2"/>
    <property type="match status" value="4"/>
</dbReference>
<evidence type="ECO:0000256" key="9">
    <source>
        <dbReference type="ARBA" id="ARBA00023163"/>
    </source>
</evidence>
<dbReference type="InterPro" id="IPR001909">
    <property type="entry name" value="KRAB"/>
</dbReference>
<evidence type="ECO:0000256" key="7">
    <source>
        <dbReference type="ARBA" id="ARBA00023015"/>
    </source>
</evidence>
<name>H0XJX0_OTOGA</name>
<dbReference type="GO" id="GO:0000981">
    <property type="term" value="F:DNA-binding transcription factor activity, RNA polymerase II-specific"/>
    <property type="evidence" value="ECO:0007669"/>
    <property type="project" value="TreeGrafter"/>
</dbReference>
<dbReference type="Proteomes" id="UP000005225">
    <property type="component" value="Unassembled WGS sequence"/>
</dbReference>
<evidence type="ECO:0000313" key="20">
    <source>
        <dbReference type="Proteomes" id="UP000005225"/>
    </source>
</evidence>
<dbReference type="GO" id="GO:0005634">
    <property type="term" value="C:nucleus"/>
    <property type="evidence" value="ECO:0007669"/>
    <property type="project" value="UniProtKB-SubCell"/>
</dbReference>
<dbReference type="GO" id="GO:0005166">
    <property type="term" value="F:neurotrophin p75 receptor binding"/>
    <property type="evidence" value="ECO:0007669"/>
    <property type="project" value="UniProtKB-ARBA"/>
</dbReference>
<dbReference type="Pfam" id="PF01352">
    <property type="entry name" value="KRAB"/>
    <property type="match status" value="1"/>
</dbReference>
<dbReference type="PANTHER" id="PTHR23226:SF425">
    <property type="entry name" value="ZINC FINGER PROTEIN 621"/>
    <property type="match status" value="1"/>
</dbReference>
<dbReference type="Gene3D" id="3.30.160.60">
    <property type="entry name" value="Classic Zinc Finger"/>
    <property type="match status" value="5"/>
</dbReference>
<feature type="domain" description="C2H2-type" evidence="16">
    <location>
        <begin position="416"/>
        <end position="445"/>
    </location>
</feature>
<comment type="similarity">
    <text evidence="2">Belongs to the krueppel C2H2-type zinc-finger protein family.</text>
</comment>
<dbReference type="CDD" id="cd07936">
    <property type="entry name" value="SCAN"/>
    <property type="match status" value="1"/>
</dbReference>
<evidence type="ECO:0000256" key="14">
    <source>
        <dbReference type="PROSITE-ProRule" id="PRU00187"/>
    </source>
</evidence>
<feature type="domain" description="KRAB" evidence="18">
    <location>
        <begin position="131"/>
        <end position="205"/>
    </location>
</feature>
<evidence type="ECO:0000256" key="15">
    <source>
        <dbReference type="SAM" id="MobiDB-lite"/>
    </source>
</evidence>
<dbReference type="STRING" id="30611.ENSOGAP00000016410"/>
<dbReference type="FunFam" id="3.30.160.60:FF:003501">
    <property type="entry name" value="Zinc finger imprinted 2"/>
    <property type="match status" value="1"/>
</dbReference>
<keyword evidence="6" id="KW-0862">Zinc</keyword>
<keyword evidence="20" id="KW-1185">Reference proteome</keyword>
<dbReference type="InterPro" id="IPR003309">
    <property type="entry name" value="SCAN_dom"/>
</dbReference>
<evidence type="ECO:0000256" key="10">
    <source>
        <dbReference type="ARBA" id="ARBA00023242"/>
    </source>
</evidence>
<dbReference type="Ensembl" id="ENSOGAT00000028910.1">
    <property type="protein sequence ID" value="ENSOGAP00000016410.1"/>
    <property type="gene ID" value="ENSOGAG00000029163.1"/>
</dbReference>
<evidence type="ECO:0000256" key="13">
    <source>
        <dbReference type="PROSITE-ProRule" id="PRU00042"/>
    </source>
</evidence>
<reference evidence="19" key="2">
    <citation type="submission" date="2025-08" db="UniProtKB">
        <authorList>
            <consortium name="Ensembl"/>
        </authorList>
    </citation>
    <scope>IDENTIFICATION</scope>
</reference>
<comment type="subcellular location">
    <subcellularLocation>
        <location evidence="1 14">Nucleus</location>
    </subcellularLocation>
</comment>
<dbReference type="PROSITE" id="PS50805">
    <property type="entry name" value="KRAB"/>
    <property type="match status" value="1"/>
</dbReference>
<feature type="region of interest" description="Disordered" evidence="15">
    <location>
        <begin position="262"/>
        <end position="296"/>
    </location>
</feature>
<dbReference type="Gene3D" id="6.10.140.140">
    <property type="match status" value="1"/>
</dbReference>
<dbReference type="CDD" id="cd07765">
    <property type="entry name" value="KRAB_A-box"/>
    <property type="match status" value="1"/>
</dbReference>
<dbReference type="EMBL" id="AAQR03119453">
    <property type="status" value="NOT_ANNOTATED_CDS"/>
    <property type="molecule type" value="Genomic_DNA"/>
</dbReference>
<keyword evidence="10 14" id="KW-0539">Nucleus</keyword>
<dbReference type="GO" id="GO:0000978">
    <property type="term" value="F:RNA polymerase II cis-regulatory region sequence-specific DNA binding"/>
    <property type="evidence" value="ECO:0007669"/>
    <property type="project" value="TreeGrafter"/>
</dbReference>
<evidence type="ECO:0000259" key="16">
    <source>
        <dbReference type="PROSITE" id="PS50157"/>
    </source>
</evidence>
<evidence type="ECO:0000256" key="2">
    <source>
        <dbReference type="ARBA" id="ARBA00006991"/>
    </source>
</evidence>
<dbReference type="SMART" id="SM00431">
    <property type="entry name" value="SCAN"/>
    <property type="match status" value="1"/>
</dbReference>
<dbReference type="InterPro" id="IPR038269">
    <property type="entry name" value="SCAN_sf"/>
</dbReference>
<keyword evidence="4" id="KW-0677">Repeat</keyword>
<dbReference type="SMART" id="SM00355">
    <property type="entry name" value="ZnF_C2H2"/>
    <property type="match status" value="5"/>
</dbReference>
<evidence type="ECO:0000256" key="4">
    <source>
        <dbReference type="ARBA" id="ARBA00022737"/>
    </source>
</evidence>
<sequence length="473" mass="54332">ETIPRRNPGALKVSCQKFKHFQYLSVTGPHQAVNQIQDLCRQWLQPETHTKEQIIERLVLEQFLNTLPEEVQMWVRSKQPTNSKEAGTLVANLIQFLKDSVLVEKRNIGEYKKRKTNLLDSQPSAGYQELVTFKDVVVDFSLEELSYLSAAQRNLYREVMLENYRNLVSIGSLFILLKVSVSLSKESRRNFTFLLDWEKTSKTKELTPEQNLSIEKSSLGSGNFQHVSVRESSHDDPLESHQSIQGKLLSTVTMSDPRTLAQERSCGNDEFESSSNLEQSEGPLGKDPQECTTPVMWTSPQSVSQENRLNRCEVCKRTFSSHMGLRRHEQIHTGKKPFECKQCGKAFYLMPHLTRHQRTHCGKKPSGCNEGGKSVIPCTNLGGHVRIHSQEDFYECAQCGKAFIHYQRKHNYIGERACECCDCGKAFNRSSHLIQHYRIHAQERPYQCQLCGKCFSRPSYLTQHYQLHSQEKS</sequence>
<proteinExistence type="inferred from homology"/>
<dbReference type="eggNOG" id="KOG1721">
    <property type="taxonomic scope" value="Eukaryota"/>
</dbReference>
<keyword evidence="7" id="KW-0805">Transcription regulation</keyword>
<evidence type="ECO:0000256" key="5">
    <source>
        <dbReference type="ARBA" id="ARBA00022771"/>
    </source>
</evidence>
<protein>
    <recommendedName>
        <fullName evidence="11">Neurotrophin receptor-interacting factor 1</fullName>
    </recommendedName>
    <alternativeName>
        <fullName evidence="12">Zinc finger protein 110</fullName>
    </alternativeName>
</protein>
<keyword evidence="5 13" id="KW-0863">Zinc-finger</keyword>
<organism evidence="19 20">
    <name type="scientific">Otolemur garnettii</name>
    <name type="common">Small-eared galago</name>
    <name type="synonym">Garnett's greater bushbaby</name>
    <dbReference type="NCBI Taxonomy" id="30611"/>
    <lineage>
        <taxon>Eukaryota</taxon>
        <taxon>Metazoa</taxon>
        <taxon>Chordata</taxon>
        <taxon>Craniata</taxon>
        <taxon>Vertebrata</taxon>
        <taxon>Euteleostomi</taxon>
        <taxon>Mammalia</taxon>
        <taxon>Eutheria</taxon>
        <taxon>Euarchontoglires</taxon>
        <taxon>Primates</taxon>
        <taxon>Strepsirrhini</taxon>
        <taxon>Lorisiformes</taxon>
        <taxon>Galagidae</taxon>
        <taxon>Otolemur</taxon>
    </lineage>
</organism>
<dbReference type="PROSITE" id="PS50804">
    <property type="entry name" value="SCAN_BOX"/>
    <property type="match status" value="1"/>
</dbReference>
<dbReference type="FunFam" id="3.30.160.60:FF:000965">
    <property type="entry name" value="Neurotrophin receptor-interacting factor homolog"/>
    <property type="match status" value="1"/>
</dbReference>
<dbReference type="PROSITE" id="PS00028">
    <property type="entry name" value="ZINC_FINGER_C2H2_1"/>
    <property type="match status" value="4"/>
</dbReference>
<dbReference type="FunCoup" id="H0XJX0">
    <property type="interactions" value="4"/>
</dbReference>
<dbReference type="FunFam" id="1.10.4020.10:FF:000001">
    <property type="entry name" value="zinc finger protein 263 isoform X1"/>
    <property type="match status" value="1"/>
</dbReference>
<keyword evidence="9" id="KW-0804">Transcription</keyword>